<comment type="caution">
    <text evidence="1">The sequence shown here is derived from an EMBL/GenBank/DDBJ whole genome shotgun (WGS) entry which is preliminary data.</text>
</comment>
<proteinExistence type="predicted"/>
<evidence type="ECO:0000313" key="1">
    <source>
        <dbReference type="EMBL" id="RCJ29182.1"/>
    </source>
</evidence>
<dbReference type="Proteomes" id="UP000252085">
    <property type="component" value="Unassembled WGS sequence"/>
</dbReference>
<dbReference type="AlphaFoldDB" id="A0A367R159"/>
<evidence type="ECO:0000313" key="2">
    <source>
        <dbReference type="Proteomes" id="UP000252085"/>
    </source>
</evidence>
<organism evidence="1 2">
    <name type="scientific">Nostoc punctiforme NIES-2108</name>
    <dbReference type="NCBI Taxonomy" id="1356359"/>
    <lineage>
        <taxon>Bacteria</taxon>
        <taxon>Bacillati</taxon>
        <taxon>Cyanobacteriota</taxon>
        <taxon>Cyanophyceae</taxon>
        <taxon>Nostocales</taxon>
        <taxon>Nostocaceae</taxon>
        <taxon>Nostoc</taxon>
    </lineage>
</organism>
<gene>
    <name evidence="1" type="ORF">A6769_35905</name>
</gene>
<dbReference type="EMBL" id="LXQE01000200">
    <property type="protein sequence ID" value="RCJ29182.1"/>
    <property type="molecule type" value="Genomic_DNA"/>
</dbReference>
<protein>
    <submittedName>
        <fullName evidence="1">Uncharacterized protein</fullName>
    </submittedName>
</protein>
<accession>A0A367R159</accession>
<reference evidence="1 2" key="1">
    <citation type="submission" date="2016-04" db="EMBL/GenBank/DDBJ databases">
        <authorList>
            <person name="Evans L.H."/>
            <person name="Alamgir A."/>
            <person name="Owens N."/>
            <person name="Weber N.D."/>
            <person name="Virtaneva K."/>
            <person name="Barbian K."/>
            <person name="Babar A."/>
            <person name="Rosenke K."/>
        </authorList>
    </citation>
    <scope>NUCLEOTIDE SEQUENCE [LARGE SCALE GENOMIC DNA]</scope>
    <source>
        <strain evidence="1">NIES-2108</strain>
    </source>
</reference>
<name>A0A367R159_NOSPU</name>
<sequence length="151" mass="17106">MSKITILRDELELSEYEQLVTAQNFPAIASLLNQKPLINNPVPQEKLPKQLTLVDLFQQGITPQEALETFKIPGLLDRIEMVINANDRINISILFEIVKTFISQNSKDNLTALLALTEPDPNWQAQIPGQSRAEELKIYPVNEQEVQEALN</sequence>